<dbReference type="AlphaFoldDB" id="C7RUG8"/>
<dbReference type="STRING" id="522306.CAP2UW1_1710"/>
<dbReference type="EMBL" id="CP001715">
    <property type="protein sequence ID" value="ACV35020.1"/>
    <property type="molecule type" value="Genomic_DNA"/>
</dbReference>
<sequence length="227" mass="24904">MASRPVYTPCLNGRGLVSPVDIEFKWVAGMAVSQKQKSIRSLHEAAEKRNIAHILEISSKSEDPLGVKLSAFNLPFVMPNGLRTTVENAFQSGKVFRHGGPYLDLLNKTPREAKKDSRLSGSGDLVGFRLDGEDWPTRPLTAFYDWIYLSALKQSPALAEQLLRFDGFTDIEFNPERSLNCQAASAALFVALTKRGEIDAATQGRDVFLALLALGNPGSRPLQSSLL</sequence>
<dbReference type="OrthoDB" id="3255715at2"/>
<reference evidence="1" key="2">
    <citation type="submission" date="2009-09" db="EMBL/GenBank/DDBJ databases">
        <title>Complete sequence of chromosome of Candidatus Accumulibacter phosphatis clade IIA str. UW-1.</title>
        <authorList>
            <consortium name="US DOE Joint Genome Institute"/>
            <person name="Martin H.G."/>
            <person name="Ivanova N."/>
            <person name="Kunin V."/>
            <person name="Warnecke F."/>
            <person name="Barry K."/>
            <person name="He S."/>
            <person name="Salamov A."/>
            <person name="Szeto E."/>
            <person name="Dalin E."/>
            <person name="Pangilinan J.L."/>
            <person name="Lapidus A."/>
            <person name="Lowry S."/>
            <person name="Kyrpides N.C."/>
            <person name="McMahon K.D."/>
            <person name="Hugenholtz P."/>
        </authorList>
    </citation>
    <scope>NUCLEOTIDE SEQUENCE [LARGE SCALE GENOMIC DNA]</scope>
    <source>
        <strain evidence="1">UW-1</strain>
    </source>
</reference>
<proteinExistence type="predicted"/>
<reference evidence="1" key="1">
    <citation type="submission" date="2009-08" db="EMBL/GenBank/DDBJ databases">
        <authorList>
            <consortium name="US DOE Joint Genome Institute"/>
            <person name="Lucas S."/>
            <person name="Copeland A."/>
            <person name="Lapidus A."/>
            <person name="Glavina del Rio T."/>
            <person name="Dalin E."/>
            <person name="Tice H."/>
            <person name="Bruce D."/>
            <person name="Barry K."/>
            <person name="Pitluck S."/>
            <person name="Lowry S."/>
            <person name="Larimer F."/>
            <person name="Land M."/>
            <person name="Hauser L."/>
            <person name="Kyrpides N."/>
            <person name="Ivanova N."/>
            <person name="McMahon K.D."/>
            <person name="Hugenholtz P."/>
        </authorList>
    </citation>
    <scope>NUCLEOTIDE SEQUENCE</scope>
    <source>
        <strain evidence="1">UW-1</strain>
    </source>
</reference>
<gene>
    <name evidence="1" type="ordered locus">CAP2UW1_1710</name>
</gene>
<accession>C7RUG8</accession>
<dbReference type="InterPro" id="IPR053913">
    <property type="entry name" value="NADAR-DarT1"/>
</dbReference>
<dbReference type="KEGG" id="app:CAP2UW1_1710"/>
<dbReference type="Pfam" id="PF22397">
    <property type="entry name" value="NADAR-DarT1"/>
    <property type="match status" value="1"/>
</dbReference>
<protein>
    <submittedName>
        <fullName evidence="1">Uncharacterized protein</fullName>
    </submittedName>
</protein>
<dbReference type="eggNOG" id="COG0286">
    <property type="taxonomic scope" value="Bacteria"/>
</dbReference>
<dbReference type="HOGENOM" id="CLU_111014_0_0_4"/>
<name>C7RUG8_ACCRE</name>
<evidence type="ECO:0000313" key="1">
    <source>
        <dbReference type="EMBL" id="ACV35020.1"/>
    </source>
</evidence>
<organism evidence="1">
    <name type="scientific">Accumulibacter regalis</name>
    <dbReference type="NCBI Taxonomy" id="522306"/>
    <lineage>
        <taxon>Bacteria</taxon>
        <taxon>Pseudomonadati</taxon>
        <taxon>Pseudomonadota</taxon>
        <taxon>Betaproteobacteria</taxon>
        <taxon>Candidatus Accumulibacter</taxon>
    </lineage>
</organism>